<organism evidence="1 2">
    <name type="scientific">Arachis duranensis</name>
    <name type="common">Wild peanut</name>
    <dbReference type="NCBI Taxonomy" id="130453"/>
    <lineage>
        <taxon>Eukaryota</taxon>
        <taxon>Viridiplantae</taxon>
        <taxon>Streptophyta</taxon>
        <taxon>Embryophyta</taxon>
        <taxon>Tracheophyta</taxon>
        <taxon>Spermatophyta</taxon>
        <taxon>Magnoliopsida</taxon>
        <taxon>eudicotyledons</taxon>
        <taxon>Gunneridae</taxon>
        <taxon>Pentapetalae</taxon>
        <taxon>rosids</taxon>
        <taxon>fabids</taxon>
        <taxon>Fabales</taxon>
        <taxon>Fabaceae</taxon>
        <taxon>Papilionoideae</taxon>
        <taxon>50 kb inversion clade</taxon>
        <taxon>dalbergioids sensu lato</taxon>
        <taxon>Dalbergieae</taxon>
        <taxon>Pterocarpus clade</taxon>
        <taxon>Arachis</taxon>
    </lineage>
</organism>
<proteinExistence type="predicted"/>
<dbReference type="GeneID" id="110281255"/>
<sequence length="160" mass="18313">MTMRHKQIGLSRSFTNLRDKNQAKLGGYVSNNRDLHERNDSDESKTMANEGAITQLLERISCLYDRMDDFTNYIEEMNFKLSLKKICQCQQNMHLQVGSCNGCSSTSYFITSLSNGSSVVSPPPTKEFILMDEVVFLNAYISLTFSIYDFLVCESYMFSE</sequence>
<keyword evidence="1" id="KW-1185">Reference proteome</keyword>
<gene>
    <name evidence="2" type="primary">LOC110281255</name>
</gene>
<dbReference type="RefSeq" id="XP_020998647.2">
    <property type="nucleotide sequence ID" value="XM_021142988.2"/>
</dbReference>
<reference evidence="2" key="2">
    <citation type="submission" date="2025-08" db="UniProtKB">
        <authorList>
            <consortium name="RefSeq"/>
        </authorList>
    </citation>
    <scope>IDENTIFICATION</scope>
    <source>
        <tissue evidence="2">Whole plant</tissue>
    </source>
</reference>
<name>A0A6P5NLL0_ARADU</name>
<dbReference type="AlphaFoldDB" id="A0A6P5NLL0"/>
<evidence type="ECO:0000313" key="2">
    <source>
        <dbReference type="RefSeq" id="XP_020998647.2"/>
    </source>
</evidence>
<protein>
    <submittedName>
        <fullName evidence="2">Inorganic pyrophosphatase TTM2-like</fullName>
    </submittedName>
</protein>
<evidence type="ECO:0000313" key="1">
    <source>
        <dbReference type="Proteomes" id="UP000515211"/>
    </source>
</evidence>
<dbReference type="Proteomes" id="UP000515211">
    <property type="component" value="Chromosome 5"/>
</dbReference>
<dbReference type="KEGG" id="adu:110281255"/>
<reference evidence="1" key="1">
    <citation type="journal article" date="2016" name="Nat. Genet.">
        <title>The genome sequences of Arachis duranensis and Arachis ipaensis, the diploid ancestors of cultivated peanut.</title>
        <authorList>
            <person name="Bertioli D.J."/>
            <person name="Cannon S.B."/>
            <person name="Froenicke L."/>
            <person name="Huang G."/>
            <person name="Farmer A.D."/>
            <person name="Cannon E.K."/>
            <person name="Liu X."/>
            <person name="Gao D."/>
            <person name="Clevenger J."/>
            <person name="Dash S."/>
            <person name="Ren L."/>
            <person name="Moretzsohn M.C."/>
            <person name="Shirasawa K."/>
            <person name="Huang W."/>
            <person name="Vidigal B."/>
            <person name="Abernathy B."/>
            <person name="Chu Y."/>
            <person name="Niederhuth C.E."/>
            <person name="Umale P."/>
            <person name="Araujo A.C."/>
            <person name="Kozik A."/>
            <person name="Kim K.D."/>
            <person name="Burow M.D."/>
            <person name="Varshney R.K."/>
            <person name="Wang X."/>
            <person name="Zhang X."/>
            <person name="Barkley N."/>
            <person name="Guimaraes P.M."/>
            <person name="Isobe S."/>
            <person name="Guo B."/>
            <person name="Liao B."/>
            <person name="Stalker H.T."/>
            <person name="Schmitz R.J."/>
            <person name="Scheffler B.E."/>
            <person name="Leal-Bertioli S.C."/>
            <person name="Xun X."/>
            <person name="Jackson S.A."/>
            <person name="Michelmore R."/>
            <person name="Ozias-Akins P."/>
        </authorList>
    </citation>
    <scope>NUCLEOTIDE SEQUENCE [LARGE SCALE GENOMIC DNA]</scope>
    <source>
        <strain evidence="1">cv. V14167</strain>
    </source>
</reference>
<accession>A0A6P5NLL0</accession>